<dbReference type="AlphaFoldDB" id="A0A0C1MSX2"/>
<gene>
    <name evidence="1" type="ORF">JF50_04205</name>
</gene>
<reference evidence="1 2" key="1">
    <citation type="submission" date="2014-12" db="EMBL/GenBank/DDBJ databases">
        <title>Draft Genome Sequence of Pseudoalteromonas luteoviolacea HI1.</title>
        <authorList>
            <person name="Asahina A.Y."/>
            <person name="Hadfield M.G."/>
        </authorList>
    </citation>
    <scope>NUCLEOTIDE SEQUENCE [LARGE SCALE GENOMIC DNA]</scope>
    <source>
        <strain evidence="1 2">HI1</strain>
    </source>
</reference>
<dbReference type="EMBL" id="JWIC01000004">
    <property type="protein sequence ID" value="KID57953.1"/>
    <property type="molecule type" value="Genomic_DNA"/>
</dbReference>
<name>A0A0C1MSX2_9GAMM</name>
<proteinExistence type="predicted"/>
<dbReference type="RefSeq" id="WP_039608250.1">
    <property type="nucleotide sequence ID" value="NZ_JWIC01000004.1"/>
</dbReference>
<accession>A0A0C1MSX2</accession>
<dbReference type="CDD" id="cd10929">
    <property type="entry name" value="CE4_u5"/>
    <property type="match status" value="1"/>
</dbReference>
<protein>
    <recommendedName>
        <fullName evidence="3">NodB homology domain-containing protein</fullName>
    </recommendedName>
</protein>
<dbReference type="Gene3D" id="3.20.20.370">
    <property type="entry name" value="Glycoside hydrolase/deacetylase"/>
    <property type="match status" value="1"/>
</dbReference>
<dbReference type="InterPro" id="IPR011330">
    <property type="entry name" value="Glyco_hydro/deAcase_b/a-brl"/>
</dbReference>
<dbReference type="SUPFAM" id="SSF88713">
    <property type="entry name" value="Glycoside hydrolase/deacetylase"/>
    <property type="match status" value="1"/>
</dbReference>
<comment type="caution">
    <text evidence="1">The sequence shown here is derived from an EMBL/GenBank/DDBJ whole genome shotgun (WGS) entry which is preliminary data.</text>
</comment>
<sequence>MFIISLDFELLWGVHDSASDSYKSNLLQVHQIVPDLLALFSQNNIACTWATVGALGCQNYEDFQACSPQNEPDYVNTHYSPYKQKVAEREPELVFAPSLVDMITKSPRQELASHTFCHYYCLEKGQTLHQFGLDLEANQVVASRFDVELKSIVFPRNQVNTDYLKKCKENGVYIYRGNPAHWAYNADNYEGQSLVKRAFRLIDCYLPLSGSLAQEVSKDSESGVLNIPASLFFRPYSKKLSILEPLKIMRIKWSMKQAAKKGKLFHLWWHPHNFGVSQNENMAQLADIINYQKRLHQRYGFASITMQEAAEKFMETPNG</sequence>
<dbReference type="Proteomes" id="UP000031327">
    <property type="component" value="Unassembled WGS sequence"/>
</dbReference>
<evidence type="ECO:0000313" key="1">
    <source>
        <dbReference type="EMBL" id="KID57953.1"/>
    </source>
</evidence>
<dbReference type="OrthoDB" id="7836272at2"/>
<evidence type="ECO:0000313" key="2">
    <source>
        <dbReference type="Proteomes" id="UP000031327"/>
    </source>
</evidence>
<dbReference type="GO" id="GO:0005975">
    <property type="term" value="P:carbohydrate metabolic process"/>
    <property type="evidence" value="ECO:0007669"/>
    <property type="project" value="InterPro"/>
</dbReference>
<evidence type="ECO:0008006" key="3">
    <source>
        <dbReference type="Google" id="ProtNLM"/>
    </source>
</evidence>
<organism evidence="1 2">
    <name type="scientific">Pseudoalteromonas luteoviolacea</name>
    <dbReference type="NCBI Taxonomy" id="43657"/>
    <lineage>
        <taxon>Bacteria</taxon>
        <taxon>Pseudomonadati</taxon>
        <taxon>Pseudomonadota</taxon>
        <taxon>Gammaproteobacteria</taxon>
        <taxon>Alteromonadales</taxon>
        <taxon>Pseudoalteromonadaceae</taxon>
        <taxon>Pseudoalteromonas</taxon>
    </lineage>
</organism>